<feature type="transmembrane region" description="Helical" evidence="1">
    <location>
        <begin position="66"/>
        <end position="85"/>
    </location>
</feature>
<evidence type="ECO:0000313" key="3">
    <source>
        <dbReference type="Proteomes" id="UP001168380"/>
    </source>
</evidence>
<protein>
    <recommendedName>
        <fullName evidence="4">DUF304 domain-containing protein</fullName>
    </recommendedName>
</protein>
<keyword evidence="1" id="KW-0812">Transmembrane</keyword>
<dbReference type="Proteomes" id="UP001168380">
    <property type="component" value="Unassembled WGS sequence"/>
</dbReference>
<evidence type="ECO:0000256" key="1">
    <source>
        <dbReference type="SAM" id="Phobius"/>
    </source>
</evidence>
<dbReference type="EMBL" id="JAULRT010000059">
    <property type="protein sequence ID" value="MDO3382964.1"/>
    <property type="molecule type" value="Genomic_DNA"/>
</dbReference>
<evidence type="ECO:0000313" key="2">
    <source>
        <dbReference type="EMBL" id="MDO3382964.1"/>
    </source>
</evidence>
<comment type="caution">
    <text evidence="2">The sequence shown here is derived from an EMBL/GenBank/DDBJ whole genome shotgun (WGS) entry which is preliminary data.</text>
</comment>
<sequence length="166" mass="18302">MFATTQASPKPLESAVPEHALCPGGVYLDTTIAPSNLLARLHWLAAAVCIGALSAVYAPVIVGQPLWLLFWALSVALLLGSTLYARRKAAHIWHLRLDTRGWQLAPEGGDFQPVALVGQVRLWRWLTTLRLRSRAGETVTLAIAPDAMAEEDYRRLRVWLVTQAGR</sequence>
<keyword evidence="3" id="KW-1185">Reference proteome</keyword>
<keyword evidence="1" id="KW-0472">Membrane</keyword>
<name>A0ABT8TFW1_9GAMM</name>
<dbReference type="InterPro" id="IPR009883">
    <property type="entry name" value="YgfX"/>
</dbReference>
<organism evidence="2 3">
    <name type="scientific">Gilvimarinus algae</name>
    <dbReference type="NCBI Taxonomy" id="3058037"/>
    <lineage>
        <taxon>Bacteria</taxon>
        <taxon>Pseudomonadati</taxon>
        <taxon>Pseudomonadota</taxon>
        <taxon>Gammaproteobacteria</taxon>
        <taxon>Cellvibrionales</taxon>
        <taxon>Cellvibrionaceae</taxon>
        <taxon>Gilvimarinus</taxon>
    </lineage>
</organism>
<proteinExistence type="predicted"/>
<keyword evidence="1" id="KW-1133">Transmembrane helix</keyword>
<dbReference type="RefSeq" id="WP_302713545.1">
    <property type="nucleotide sequence ID" value="NZ_JAULRT010000059.1"/>
</dbReference>
<evidence type="ECO:0008006" key="4">
    <source>
        <dbReference type="Google" id="ProtNLM"/>
    </source>
</evidence>
<dbReference type="Pfam" id="PF07254">
    <property type="entry name" value="Cpta_toxin"/>
    <property type="match status" value="1"/>
</dbReference>
<accession>A0ABT8TFW1</accession>
<feature type="transmembrane region" description="Helical" evidence="1">
    <location>
        <begin position="41"/>
        <end position="60"/>
    </location>
</feature>
<gene>
    <name evidence="2" type="ORF">QWI16_12365</name>
</gene>
<reference evidence="2" key="1">
    <citation type="submission" date="2023-07" db="EMBL/GenBank/DDBJ databases">
        <title>Gilvimarinus algae sp. nov., isolated from the surface of Kelp.</title>
        <authorList>
            <person name="Sun Y.Y."/>
            <person name="Gong Y."/>
            <person name="Du Z.J."/>
        </authorList>
    </citation>
    <scope>NUCLEOTIDE SEQUENCE</scope>
    <source>
        <strain evidence="2">SDUM040014</strain>
    </source>
</reference>